<dbReference type="Gene3D" id="1.10.10.2840">
    <property type="entry name" value="PucR C-terminal helix-turn-helix domain"/>
    <property type="match status" value="1"/>
</dbReference>
<dbReference type="Pfam" id="PF14361">
    <property type="entry name" value="RsbRD_N"/>
    <property type="match status" value="1"/>
</dbReference>
<evidence type="ECO:0000313" key="7">
    <source>
        <dbReference type="Proteomes" id="UP000318103"/>
    </source>
</evidence>
<proteinExistence type="inferred from homology"/>
<evidence type="ECO:0000259" key="3">
    <source>
        <dbReference type="Pfam" id="PF13556"/>
    </source>
</evidence>
<dbReference type="InterPro" id="IPR041522">
    <property type="entry name" value="CdaR_GGDEF"/>
</dbReference>
<protein>
    <submittedName>
        <fullName evidence="6">PucR-like helix-turn-helix protein</fullName>
    </submittedName>
</protein>
<sequence>MIPPPATGFGHRRGAGKGGAGLCRRTVPPDYTAPVTTQPRADDRFVRLVGRLLAEVDRLAEDLTDEILGGEHAYTESTLLGREQLRAVVRDNLTTMFAALQGRPTTLQAPRAAGRLKAAQGIPLAALLHAYRLAGRFVWDRLLAAAVDEESTVQLLHMASGIWAAIDDYSSAAADAYRATLEEQSRRDTTARSMMLTTLLDGRAGTSASAWEIARVLDLDRQGPFLVVCAEVHDGVEPLPSVRSRLRAAGIGSEWIQPIGAWVGLLSLPHEQAVAHAVDRLSDLALTRVGVSRAFTSPVNAPAAWRQAQLAVQCLPHGTGGTHLYGSAPVSLLAAASPDMAREVARTVLGPLLALHPREQATLLDTLQAWFTAGGSTTAAAGRLHCHRNTVLYRLNRVAELTGRRTTDAASAAELYIALEAVRLSGRPGSPAPH</sequence>
<dbReference type="InterPro" id="IPR025751">
    <property type="entry name" value="RsbRD_N_dom"/>
</dbReference>
<feature type="domain" description="PucR C-terminal helix-turn-helix" evidence="3">
    <location>
        <begin position="363"/>
        <end position="421"/>
    </location>
</feature>
<dbReference type="PANTHER" id="PTHR33744:SF1">
    <property type="entry name" value="DNA-BINDING TRANSCRIPTIONAL ACTIVATOR ADER"/>
    <property type="match status" value="1"/>
</dbReference>
<dbReference type="Proteomes" id="UP000318103">
    <property type="component" value="Unassembled WGS sequence"/>
</dbReference>
<feature type="region of interest" description="Disordered" evidence="2">
    <location>
        <begin position="1"/>
        <end position="24"/>
    </location>
</feature>
<keyword evidence="7" id="KW-1185">Reference proteome</keyword>
<gene>
    <name evidence="6" type="ORF">FB563_7855</name>
</gene>
<comment type="caution">
    <text evidence="6">The sequence shown here is derived from an EMBL/GenBank/DDBJ whole genome shotgun (WGS) entry which is preliminary data.</text>
</comment>
<name>A0A542SY36_9ACTN</name>
<organism evidence="6 7">
    <name type="scientific">Streptomyces puniciscabiei</name>
    <dbReference type="NCBI Taxonomy" id="164348"/>
    <lineage>
        <taxon>Bacteria</taxon>
        <taxon>Bacillati</taxon>
        <taxon>Actinomycetota</taxon>
        <taxon>Actinomycetes</taxon>
        <taxon>Kitasatosporales</taxon>
        <taxon>Streptomycetaceae</taxon>
        <taxon>Streptomyces</taxon>
    </lineage>
</organism>
<reference evidence="6 7" key="1">
    <citation type="submission" date="2019-06" db="EMBL/GenBank/DDBJ databases">
        <title>Sequencing the genomes of 1000 actinobacteria strains.</title>
        <authorList>
            <person name="Klenk H.-P."/>
        </authorList>
    </citation>
    <scope>NUCLEOTIDE SEQUENCE [LARGE SCALE GENOMIC DNA]</scope>
    <source>
        <strain evidence="6 7">DSM 41929</strain>
    </source>
</reference>
<feature type="domain" description="CdaR GGDEF-like" evidence="5">
    <location>
        <begin position="206"/>
        <end position="313"/>
    </location>
</feature>
<accession>A0A542SY36</accession>
<feature type="domain" description="RsbT co-antagonist protein RsbRD N-terminal" evidence="4">
    <location>
        <begin position="57"/>
        <end position="192"/>
    </location>
</feature>
<dbReference type="InterPro" id="IPR042070">
    <property type="entry name" value="PucR_C-HTH_sf"/>
</dbReference>
<evidence type="ECO:0000259" key="4">
    <source>
        <dbReference type="Pfam" id="PF14361"/>
    </source>
</evidence>
<dbReference type="Pfam" id="PF17853">
    <property type="entry name" value="GGDEF_2"/>
    <property type="match status" value="1"/>
</dbReference>
<dbReference type="PANTHER" id="PTHR33744">
    <property type="entry name" value="CARBOHYDRATE DIACID REGULATOR"/>
    <property type="match status" value="1"/>
</dbReference>
<evidence type="ECO:0000256" key="2">
    <source>
        <dbReference type="SAM" id="MobiDB-lite"/>
    </source>
</evidence>
<evidence type="ECO:0000256" key="1">
    <source>
        <dbReference type="ARBA" id="ARBA00006754"/>
    </source>
</evidence>
<evidence type="ECO:0000259" key="5">
    <source>
        <dbReference type="Pfam" id="PF17853"/>
    </source>
</evidence>
<dbReference type="Pfam" id="PF13556">
    <property type="entry name" value="HTH_30"/>
    <property type="match status" value="1"/>
</dbReference>
<dbReference type="AlphaFoldDB" id="A0A542SY36"/>
<dbReference type="InterPro" id="IPR025736">
    <property type="entry name" value="PucR_C-HTH_dom"/>
</dbReference>
<dbReference type="InterPro" id="IPR051448">
    <property type="entry name" value="CdaR-like_regulators"/>
</dbReference>
<comment type="similarity">
    <text evidence="1">Belongs to the CdaR family.</text>
</comment>
<evidence type="ECO:0000313" key="6">
    <source>
        <dbReference type="EMBL" id="TQK79519.1"/>
    </source>
</evidence>
<dbReference type="EMBL" id="VFNX01000005">
    <property type="protein sequence ID" value="TQK79519.1"/>
    <property type="molecule type" value="Genomic_DNA"/>
</dbReference>